<dbReference type="RefSeq" id="WP_252662696.1">
    <property type="nucleotide sequence ID" value="NZ_CP098611.1"/>
</dbReference>
<evidence type="ECO:0000313" key="4">
    <source>
        <dbReference type="Proteomes" id="UP001056708"/>
    </source>
</evidence>
<protein>
    <submittedName>
        <fullName evidence="3">Uncharacterized protein</fullName>
    </submittedName>
</protein>
<dbReference type="EMBL" id="CP098611">
    <property type="protein sequence ID" value="USR90672.1"/>
    <property type="molecule type" value="Genomic_DNA"/>
</dbReference>
<feature type="region of interest" description="Disordered" evidence="1">
    <location>
        <begin position="1"/>
        <end position="45"/>
    </location>
</feature>
<feature type="region of interest" description="Disordered" evidence="1">
    <location>
        <begin position="84"/>
        <end position="108"/>
    </location>
</feature>
<evidence type="ECO:0000256" key="1">
    <source>
        <dbReference type="SAM" id="MobiDB-lite"/>
    </source>
</evidence>
<organism evidence="3 4">
    <name type="scientific">Phormidium yuhuli AB48</name>
    <dbReference type="NCBI Taxonomy" id="2940671"/>
    <lineage>
        <taxon>Bacteria</taxon>
        <taxon>Bacillati</taxon>
        <taxon>Cyanobacteriota</taxon>
        <taxon>Cyanophyceae</taxon>
        <taxon>Oscillatoriophycideae</taxon>
        <taxon>Oscillatoriales</taxon>
        <taxon>Oscillatoriaceae</taxon>
        <taxon>Phormidium</taxon>
        <taxon>Phormidium yuhuli</taxon>
    </lineage>
</organism>
<evidence type="ECO:0000256" key="2">
    <source>
        <dbReference type="SAM" id="Phobius"/>
    </source>
</evidence>
<feature type="transmembrane region" description="Helical" evidence="2">
    <location>
        <begin position="224"/>
        <end position="249"/>
    </location>
</feature>
<keyword evidence="4" id="KW-1185">Reference proteome</keyword>
<reference evidence="3" key="1">
    <citation type="submission" date="2022-06" db="EMBL/GenBank/DDBJ databases">
        <title>Genome sequence of Phormidium yuhuli AB48 isolated from an industrial photobioreactor environment.</title>
        <authorList>
            <person name="Qiu Y."/>
            <person name="Noonan A.J.C."/>
            <person name="Dofher K."/>
            <person name="Koch M."/>
            <person name="Kieft B."/>
            <person name="Lin X."/>
            <person name="Ziels R.M."/>
            <person name="Hallam S.J."/>
        </authorList>
    </citation>
    <scope>NUCLEOTIDE SEQUENCE</scope>
    <source>
        <strain evidence="3">AB48</strain>
    </source>
</reference>
<name>A0ABY5AN87_9CYAN</name>
<feature type="compositionally biased region" description="Low complexity" evidence="1">
    <location>
        <begin position="20"/>
        <end position="39"/>
    </location>
</feature>
<gene>
    <name evidence="3" type="ORF">NEA10_17885</name>
</gene>
<keyword evidence="2" id="KW-0472">Membrane</keyword>
<feature type="transmembrane region" description="Helical" evidence="2">
    <location>
        <begin position="269"/>
        <end position="289"/>
    </location>
</feature>
<sequence>MSDSSKSRLLPAQATEISEFESFPAAASPSPESVSQESSGRNPLQQRLQDWEMRYRPLEVALVELAALRQPRLLEGTLKRLRKTPQMLKPESPVEGLTAPEAVESGDGPSYSDALNMEDVDRAIAQKQEQLDNLFWHWVPPALADRRDWSSVIEEMGDRQLRQEAQMQRGAMASLMEQLPSNLHRSEVDVLSSEAQALLGTLLDIERRQRLIEGLVRRDRTVPAAVLTFSMLYGVSVMALVVLFVIFWSHGVVVQGVSQQTLPLIGLPWPVLVWSLFGSLSAIVARCLYAPFRRLGEMSQWMLLRPIQGVVLGGACYFILQTLLSLLIPLQPETPLQMTDEAILLLSFVVGFSDRLARGVFGWLSQWEPQNR</sequence>
<accession>A0ABY5AN87</accession>
<keyword evidence="2" id="KW-0812">Transmembrane</keyword>
<evidence type="ECO:0000313" key="3">
    <source>
        <dbReference type="EMBL" id="USR90672.1"/>
    </source>
</evidence>
<proteinExistence type="predicted"/>
<feature type="transmembrane region" description="Helical" evidence="2">
    <location>
        <begin position="310"/>
        <end position="330"/>
    </location>
</feature>
<dbReference type="Proteomes" id="UP001056708">
    <property type="component" value="Chromosome"/>
</dbReference>
<keyword evidence="2" id="KW-1133">Transmembrane helix</keyword>